<reference evidence="1" key="1">
    <citation type="journal article" date="2023" name="Mol. Phylogenet. Evol.">
        <title>Genome-scale phylogeny and comparative genomics of the fungal order Sordariales.</title>
        <authorList>
            <person name="Hensen N."/>
            <person name="Bonometti L."/>
            <person name="Westerberg I."/>
            <person name="Brannstrom I.O."/>
            <person name="Guillou S."/>
            <person name="Cros-Aarteil S."/>
            <person name="Calhoun S."/>
            <person name="Haridas S."/>
            <person name="Kuo A."/>
            <person name="Mondo S."/>
            <person name="Pangilinan J."/>
            <person name="Riley R."/>
            <person name="LaButti K."/>
            <person name="Andreopoulos B."/>
            <person name="Lipzen A."/>
            <person name="Chen C."/>
            <person name="Yan M."/>
            <person name="Daum C."/>
            <person name="Ng V."/>
            <person name="Clum A."/>
            <person name="Steindorff A."/>
            <person name="Ohm R.A."/>
            <person name="Martin F."/>
            <person name="Silar P."/>
            <person name="Natvig D.O."/>
            <person name="Lalanne C."/>
            <person name="Gautier V."/>
            <person name="Ament-Velasquez S.L."/>
            <person name="Kruys A."/>
            <person name="Hutchinson M.I."/>
            <person name="Powell A.J."/>
            <person name="Barry K."/>
            <person name="Miller A.N."/>
            <person name="Grigoriev I.V."/>
            <person name="Debuchy R."/>
            <person name="Gladieux P."/>
            <person name="Hiltunen Thoren M."/>
            <person name="Johannesson H."/>
        </authorList>
    </citation>
    <scope>NUCLEOTIDE SEQUENCE</scope>
    <source>
        <strain evidence="1">CBS 757.83</strain>
    </source>
</reference>
<keyword evidence="2" id="KW-1185">Reference proteome</keyword>
<evidence type="ECO:0000313" key="2">
    <source>
        <dbReference type="Proteomes" id="UP001305647"/>
    </source>
</evidence>
<proteinExistence type="predicted"/>
<protein>
    <submittedName>
        <fullName evidence="1">Uncharacterized protein</fullName>
    </submittedName>
</protein>
<reference evidence="1" key="2">
    <citation type="submission" date="2023-05" db="EMBL/GenBank/DDBJ databases">
        <authorList>
            <consortium name="Lawrence Berkeley National Laboratory"/>
            <person name="Steindorff A."/>
            <person name="Hensen N."/>
            <person name="Bonometti L."/>
            <person name="Westerberg I."/>
            <person name="Brannstrom I.O."/>
            <person name="Guillou S."/>
            <person name="Cros-Aarteil S."/>
            <person name="Calhoun S."/>
            <person name="Haridas S."/>
            <person name="Kuo A."/>
            <person name="Mondo S."/>
            <person name="Pangilinan J."/>
            <person name="Riley R."/>
            <person name="Labutti K."/>
            <person name="Andreopoulos B."/>
            <person name="Lipzen A."/>
            <person name="Chen C."/>
            <person name="Yanf M."/>
            <person name="Daum C."/>
            <person name="Ng V."/>
            <person name="Clum A."/>
            <person name="Ohm R."/>
            <person name="Martin F."/>
            <person name="Silar P."/>
            <person name="Natvig D."/>
            <person name="Lalanne C."/>
            <person name="Gautier V."/>
            <person name="Ament-Velasquez S.L."/>
            <person name="Kruys A."/>
            <person name="Hutchinson M.I."/>
            <person name="Powell A.J."/>
            <person name="Barry K."/>
            <person name="Miller A.N."/>
            <person name="Grigoriev I.V."/>
            <person name="Debuchy R."/>
            <person name="Gladieux P."/>
            <person name="Thoren M.H."/>
            <person name="Johannesson H."/>
        </authorList>
    </citation>
    <scope>NUCLEOTIDE SEQUENCE</scope>
    <source>
        <strain evidence="1">CBS 757.83</strain>
    </source>
</reference>
<evidence type="ECO:0000313" key="1">
    <source>
        <dbReference type="EMBL" id="KAK4096727.1"/>
    </source>
</evidence>
<name>A0AAN6PWB5_9PEZI</name>
<comment type="caution">
    <text evidence="1">The sequence shown here is derived from an EMBL/GenBank/DDBJ whole genome shotgun (WGS) entry which is preliminary data.</text>
</comment>
<accession>A0AAN6PWB5</accession>
<organism evidence="1 2">
    <name type="scientific">Parathielavia hyrcaniae</name>
    <dbReference type="NCBI Taxonomy" id="113614"/>
    <lineage>
        <taxon>Eukaryota</taxon>
        <taxon>Fungi</taxon>
        <taxon>Dikarya</taxon>
        <taxon>Ascomycota</taxon>
        <taxon>Pezizomycotina</taxon>
        <taxon>Sordariomycetes</taxon>
        <taxon>Sordariomycetidae</taxon>
        <taxon>Sordariales</taxon>
        <taxon>Chaetomiaceae</taxon>
        <taxon>Parathielavia</taxon>
    </lineage>
</organism>
<sequence length="156" mass="17371">MVAMIRITTGDRPTLRVLCMGSVEARCEGYARDKLSWPVKLKRRRYFWRLVAAESLKRTHPTRCIRNCRSPSRFGKGHIGCSASIRISKTRGLRCDEAQQSVCSMTGEMDGEAGTSWIRQRLFGTSGGCFGSFLKLATIGGHPLNRSVDGLVRCKS</sequence>
<dbReference type="Proteomes" id="UP001305647">
    <property type="component" value="Unassembled WGS sequence"/>
</dbReference>
<gene>
    <name evidence="1" type="ORF">N658DRAFT_334621</name>
</gene>
<dbReference type="AlphaFoldDB" id="A0AAN6PWB5"/>
<dbReference type="EMBL" id="MU863699">
    <property type="protein sequence ID" value="KAK4096727.1"/>
    <property type="molecule type" value="Genomic_DNA"/>
</dbReference>